<comment type="caution">
    <text evidence="2">The sequence shown here is derived from an EMBL/GenBank/DDBJ whole genome shotgun (WGS) entry which is preliminary data.</text>
</comment>
<feature type="compositionally biased region" description="Polar residues" evidence="1">
    <location>
        <begin position="108"/>
        <end position="126"/>
    </location>
</feature>
<feature type="compositionally biased region" description="Basic and acidic residues" evidence="1">
    <location>
        <begin position="129"/>
        <end position="146"/>
    </location>
</feature>
<name>A0AAW1GP56_SAPOF</name>
<dbReference type="AlphaFoldDB" id="A0AAW1GP56"/>
<dbReference type="GO" id="GO:0051457">
    <property type="term" value="P:maintenance of protein location in nucleus"/>
    <property type="evidence" value="ECO:0007669"/>
    <property type="project" value="TreeGrafter"/>
</dbReference>
<dbReference type="Proteomes" id="UP001443914">
    <property type="component" value="Unassembled WGS sequence"/>
</dbReference>
<evidence type="ECO:0000313" key="2">
    <source>
        <dbReference type="EMBL" id="KAK9664081.1"/>
    </source>
</evidence>
<dbReference type="GO" id="GO:0005737">
    <property type="term" value="C:cytoplasm"/>
    <property type="evidence" value="ECO:0007669"/>
    <property type="project" value="TreeGrafter"/>
</dbReference>
<accession>A0AAW1GP56</accession>
<reference evidence="2" key="1">
    <citation type="submission" date="2024-03" db="EMBL/GenBank/DDBJ databases">
        <title>WGS assembly of Saponaria officinalis var. Norfolk2.</title>
        <authorList>
            <person name="Jenkins J."/>
            <person name="Shu S."/>
            <person name="Grimwood J."/>
            <person name="Barry K."/>
            <person name="Goodstein D."/>
            <person name="Schmutz J."/>
            <person name="Leebens-Mack J."/>
            <person name="Osbourn A."/>
        </authorList>
    </citation>
    <scope>NUCLEOTIDE SEQUENCE [LARGE SCALE GENOMIC DNA]</scope>
    <source>
        <strain evidence="2">JIC</strain>
    </source>
</reference>
<sequence>MADLIQFNQNSNDSPLFSRGYINNNMNSDVVNLKKRKLLSASDSGLPAPKHKCRESAVDSEHDVSSMSSMVTDDVHTWENTQADSNQDSNSFHGDTQSGNVDIKVDANTESNDEASTSWDDSGSGHSRNRPDYVESSVIRDRKDGKEEARLISQDTDRHDIDGLDECLNIEQTNEGLHELISSTGVDPKIFALQSESWAAEQETEAARRKPTIDQEFEQYFSTLML</sequence>
<evidence type="ECO:0000256" key="1">
    <source>
        <dbReference type="SAM" id="MobiDB-lite"/>
    </source>
</evidence>
<feature type="compositionally biased region" description="Basic and acidic residues" evidence="1">
    <location>
        <begin position="54"/>
        <end position="64"/>
    </location>
</feature>
<dbReference type="PANTHER" id="PTHR37723">
    <property type="entry name" value="PROTEIN FAR-RED ELONGATED HYPOCOTYL 1"/>
    <property type="match status" value="1"/>
</dbReference>
<dbReference type="GO" id="GO:0009639">
    <property type="term" value="P:response to red or far red light"/>
    <property type="evidence" value="ECO:0007669"/>
    <property type="project" value="InterPro"/>
</dbReference>
<proteinExistence type="predicted"/>
<feature type="region of interest" description="Disordered" evidence="1">
    <location>
        <begin position="42"/>
        <end position="146"/>
    </location>
</feature>
<evidence type="ECO:0000313" key="3">
    <source>
        <dbReference type="Proteomes" id="UP001443914"/>
    </source>
</evidence>
<gene>
    <name evidence="2" type="ORF">RND81_14G018400</name>
</gene>
<dbReference type="PANTHER" id="PTHR37723:SF1">
    <property type="entry name" value="PROTEIN FAR-RED-ELONGATED HYPOCOTYL 1-LIKE"/>
    <property type="match status" value="1"/>
</dbReference>
<dbReference type="InterPro" id="IPR037766">
    <property type="entry name" value="FHY1"/>
</dbReference>
<organism evidence="2 3">
    <name type="scientific">Saponaria officinalis</name>
    <name type="common">Common soapwort</name>
    <name type="synonym">Lychnis saponaria</name>
    <dbReference type="NCBI Taxonomy" id="3572"/>
    <lineage>
        <taxon>Eukaryota</taxon>
        <taxon>Viridiplantae</taxon>
        <taxon>Streptophyta</taxon>
        <taxon>Embryophyta</taxon>
        <taxon>Tracheophyta</taxon>
        <taxon>Spermatophyta</taxon>
        <taxon>Magnoliopsida</taxon>
        <taxon>eudicotyledons</taxon>
        <taxon>Gunneridae</taxon>
        <taxon>Pentapetalae</taxon>
        <taxon>Caryophyllales</taxon>
        <taxon>Caryophyllaceae</taxon>
        <taxon>Caryophylleae</taxon>
        <taxon>Saponaria</taxon>
    </lineage>
</organism>
<dbReference type="GO" id="GO:0061608">
    <property type="term" value="F:nuclear import signal receptor activity"/>
    <property type="evidence" value="ECO:0007669"/>
    <property type="project" value="TreeGrafter"/>
</dbReference>
<keyword evidence="3" id="KW-1185">Reference proteome</keyword>
<protein>
    <submittedName>
        <fullName evidence="2">Uncharacterized protein</fullName>
    </submittedName>
</protein>
<dbReference type="GO" id="GO:0016607">
    <property type="term" value="C:nuclear speck"/>
    <property type="evidence" value="ECO:0007669"/>
    <property type="project" value="TreeGrafter"/>
</dbReference>
<dbReference type="EMBL" id="JBDFQZ010000014">
    <property type="protein sequence ID" value="KAK9664081.1"/>
    <property type="molecule type" value="Genomic_DNA"/>
</dbReference>
<feature type="compositionally biased region" description="Polar residues" evidence="1">
    <location>
        <begin position="78"/>
        <end position="100"/>
    </location>
</feature>